<feature type="compositionally biased region" description="Low complexity" evidence="1">
    <location>
        <begin position="178"/>
        <end position="192"/>
    </location>
</feature>
<dbReference type="OrthoDB" id="3268830at2759"/>
<reference evidence="2 3" key="1">
    <citation type="journal article" date="2019" name="Nat. Ecol. Evol.">
        <title>Megaphylogeny resolves global patterns of mushroom evolution.</title>
        <authorList>
            <person name="Varga T."/>
            <person name="Krizsan K."/>
            <person name="Foldi C."/>
            <person name="Dima B."/>
            <person name="Sanchez-Garcia M."/>
            <person name="Sanchez-Ramirez S."/>
            <person name="Szollosi G.J."/>
            <person name="Szarkandi J.G."/>
            <person name="Papp V."/>
            <person name="Albert L."/>
            <person name="Andreopoulos W."/>
            <person name="Angelini C."/>
            <person name="Antonin V."/>
            <person name="Barry K.W."/>
            <person name="Bougher N.L."/>
            <person name="Buchanan P."/>
            <person name="Buyck B."/>
            <person name="Bense V."/>
            <person name="Catcheside P."/>
            <person name="Chovatia M."/>
            <person name="Cooper J."/>
            <person name="Damon W."/>
            <person name="Desjardin D."/>
            <person name="Finy P."/>
            <person name="Geml J."/>
            <person name="Haridas S."/>
            <person name="Hughes K."/>
            <person name="Justo A."/>
            <person name="Karasinski D."/>
            <person name="Kautmanova I."/>
            <person name="Kiss B."/>
            <person name="Kocsube S."/>
            <person name="Kotiranta H."/>
            <person name="LaButti K.M."/>
            <person name="Lechner B.E."/>
            <person name="Liimatainen K."/>
            <person name="Lipzen A."/>
            <person name="Lukacs Z."/>
            <person name="Mihaltcheva S."/>
            <person name="Morgado L.N."/>
            <person name="Niskanen T."/>
            <person name="Noordeloos M.E."/>
            <person name="Ohm R.A."/>
            <person name="Ortiz-Santana B."/>
            <person name="Ovrebo C."/>
            <person name="Racz N."/>
            <person name="Riley R."/>
            <person name="Savchenko A."/>
            <person name="Shiryaev A."/>
            <person name="Soop K."/>
            <person name="Spirin V."/>
            <person name="Szebenyi C."/>
            <person name="Tomsovsky M."/>
            <person name="Tulloss R.E."/>
            <person name="Uehling J."/>
            <person name="Grigoriev I.V."/>
            <person name="Vagvolgyi C."/>
            <person name="Papp T."/>
            <person name="Martin F.M."/>
            <person name="Miettinen O."/>
            <person name="Hibbett D.S."/>
            <person name="Nagy L.G."/>
        </authorList>
    </citation>
    <scope>NUCLEOTIDE SEQUENCE [LARGE SCALE GENOMIC DNA]</scope>
    <source>
        <strain evidence="2 3">CBS 166.37</strain>
    </source>
</reference>
<gene>
    <name evidence="2" type="ORF">BDQ12DRAFT_734567</name>
</gene>
<protein>
    <submittedName>
        <fullName evidence="2">Uncharacterized protein</fullName>
    </submittedName>
</protein>
<evidence type="ECO:0000313" key="2">
    <source>
        <dbReference type="EMBL" id="TFK39839.1"/>
    </source>
</evidence>
<feature type="compositionally biased region" description="Low complexity" evidence="1">
    <location>
        <begin position="132"/>
        <end position="151"/>
    </location>
</feature>
<organism evidence="2 3">
    <name type="scientific">Crucibulum laeve</name>
    <dbReference type="NCBI Taxonomy" id="68775"/>
    <lineage>
        <taxon>Eukaryota</taxon>
        <taxon>Fungi</taxon>
        <taxon>Dikarya</taxon>
        <taxon>Basidiomycota</taxon>
        <taxon>Agaricomycotina</taxon>
        <taxon>Agaricomycetes</taxon>
        <taxon>Agaricomycetidae</taxon>
        <taxon>Agaricales</taxon>
        <taxon>Agaricineae</taxon>
        <taxon>Nidulariaceae</taxon>
        <taxon>Crucibulum</taxon>
    </lineage>
</organism>
<feature type="region of interest" description="Disordered" evidence="1">
    <location>
        <begin position="40"/>
        <end position="62"/>
    </location>
</feature>
<feature type="region of interest" description="Disordered" evidence="1">
    <location>
        <begin position="113"/>
        <end position="220"/>
    </location>
</feature>
<dbReference type="Proteomes" id="UP000308652">
    <property type="component" value="Unassembled WGS sequence"/>
</dbReference>
<evidence type="ECO:0000313" key="3">
    <source>
        <dbReference type="Proteomes" id="UP000308652"/>
    </source>
</evidence>
<feature type="compositionally biased region" description="Basic and acidic residues" evidence="1">
    <location>
        <begin position="204"/>
        <end position="220"/>
    </location>
</feature>
<evidence type="ECO:0000256" key="1">
    <source>
        <dbReference type="SAM" id="MobiDB-lite"/>
    </source>
</evidence>
<proteinExistence type="predicted"/>
<dbReference type="EMBL" id="ML213598">
    <property type="protein sequence ID" value="TFK39839.1"/>
    <property type="molecule type" value="Genomic_DNA"/>
</dbReference>
<accession>A0A5C3M338</accession>
<dbReference type="AlphaFoldDB" id="A0A5C3M338"/>
<name>A0A5C3M338_9AGAR</name>
<sequence>MKTSLSPTDGHISAVASAPEDTVSTLKQVEIATSAGGQDVIDVQTGSSGRAEARQSVASKTREKKLREDSMVLVLSPYSVECKNCGARIKLSTKSYYDLSHWLMHRARCLKKNKVKGKSSPPKSSSLRRDITPSPYATHSTSTSSSSSPIPVLVTAPKSPPPPLRSPPDTDPEEVVETQPSSTLQSSPPNQNEFRPVIRQINRPTDKHRERSESDHERIRARTPPIGHWKDWSWSRLTLPDFVFEQPRSGGHREIEAVTPGEVVLRNDAAQTLAFLSRPRAR</sequence>
<keyword evidence="3" id="KW-1185">Reference proteome</keyword>